<keyword evidence="8" id="KW-0812">Transmembrane</keyword>
<dbReference type="PANTHER" id="PTHR46243">
    <property type="entry name" value="BIS(5'-ADENOSYL)-TRIPHOSPHATASE"/>
    <property type="match status" value="1"/>
</dbReference>
<accession>A0A179IFQ6</accession>
<feature type="transmembrane region" description="Helical" evidence="8">
    <location>
        <begin position="20"/>
        <end position="44"/>
    </location>
</feature>
<dbReference type="SUPFAM" id="SSF103473">
    <property type="entry name" value="MFS general substrate transporter"/>
    <property type="match status" value="1"/>
</dbReference>
<comment type="catalytic activity">
    <reaction evidence="7">
        <text>P(1),P(3)-bis(5'-adenosyl) triphosphate + H2O = AMP + ADP + 2 H(+)</text>
        <dbReference type="Rhea" id="RHEA:13893"/>
        <dbReference type="ChEBI" id="CHEBI:15377"/>
        <dbReference type="ChEBI" id="CHEBI:15378"/>
        <dbReference type="ChEBI" id="CHEBI:58529"/>
        <dbReference type="ChEBI" id="CHEBI:456215"/>
        <dbReference type="ChEBI" id="CHEBI:456216"/>
        <dbReference type="EC" id="3.6.1.29"/>
    </reaction>
</comment>
<dbReference type="EMBL" id="LUKN01001131">
    <property type="protein sequence ID" value="OAR01466.1"/>
    <property type="molecule type" value="Genomic_DNA"/>
</dbReference>
<dbReference type="InterPro" id="IPR051884">
    <property type="entry name" value="Bis(5'-adenosyl)-TPase_reg"/>
</dbReference>
<keyword evidence="2 7" id="KW-0378">Hydrolase</keyword>
<evidence type="ECO:0000256" key="5">
    <source>
        <dbReference type="PIRSR" id="PIRSR639383-3"/>
    </source>
</evidence>
<sequence>PLAILWPTGPGTSTRLRINLVALAITDAVIMGSMMSIGAVLILYTKYMFDWDTFEISVFISGLSSIRVIVLLGVFPLINYWFRIRPRRRRERETGQAYVEKTSGADRVDIWVLRAALLSDTLGAVGYALSRSQPLFVLSGMVTAVGGLGSATIQSAITKHVPPSSVGQVLGAVGMLNALLRVVGPVLFNGAYAMTVKTFPQAVFVMLLGLFSLGLLATFVVRPHAPHKTIATIMILRLASRQPPPFPAHKVLVTPATQRFSMSTSADAAEIKFGPFPVTKQVFLKTQHSFGVVNLKPILPGHVLVCPLQPHRRLTDLSGAETADLFATVQRVQRMLSCVYFQTDRPEDGGSFTVAVQDGPESGQTVPHVHVHVIPRVAEDMGEGEAVDEIYVKMASEEANVGGALWDVVSRPKPGGGMPRVEDACRDARKPEDMHAEAEKYKKVLEHM</sequence>
<dbReference type="Gene3D" id="3.30.428.10">
    <property type="entry name" value="HIT-like"/>
    <property type="match status" value="1"/>
</dbReference>
<dbReference type="InterPro" id="IPR011146">
    <property type="entry name" value="HIT-like"/>
</dbReference>
<feature type="transmembrane region" description="Helical" evidence="8">
    <location>
        <begin position="135"/>
        <end position="157"/>
    </location>
</feature>
<dbReference type="Pfam" id="PF01230">
    <property type="entry name" value="HIT"/>
    <property type="match status" value="1"/>
</dbReference>
<evidence type="ECO:0000256" key="2">
    <source>
        <dbReference type="ARBA" id="ARBA00022801"/>
    </source>
</evidence>
<dbReference type="AlphaFoldDB" id="A0A179IFQ6"/>
<organism evidence="10 11">
    <name type="scientific">Cordyceps confragosa</name>
    <name type="common">Lecanicillium lecanii</name>
    <dbReference type="NCBI Taxonomy" id="2714763"/>
    <lineage>
        <taxon>Eukaryota</taxon>
        <taxon>Fungi</taxon>
        <taxon>Dikarya</taxon>
        <taxon>Ascomycota</taxon>
        <taxon>Pezizomycotina</taxon>
        <taxon>Sordariomycetes</taxon>
        <taxon>Hypocreomycetidae</taxon>
        <taxon>Hypocreales</taxon>
        <taxon>Cordycipitaceae</taxon>
        <taxon>Akanthomyces</taxon>
    </lineage>
</organism>
<dbReference type="InterPro" id="IPR039383">
    <property type="entry name" value="FHIT"/>
</dbReference>
<dbReference type="CDD" id="cd01275">
    <property type="entry name" value="FHIT"/>
    <property type="match status" value="1"/>
</dbReference>
<feature type="active site" description="Tele-AMP-histidine intermediate" evidence="3">
    <location>
        <position position="370"/>
    </location>
</feature>
<keyword evidence="8" id="KW-0472">Membrane</keyword>
<evidence type="ECO:0000256" key="1">
    <source>
        <dbReference type="ARBA" id="ARBA00022741"/>
    </source>
</evidence>
<protein>
    <recommendedName>
        <fullName evidence="7">Bis(5'-adenosyl)-triphosphatase</fullName>
        <ecNumber evidence="7">3.6.1.29</ecNumber>
    </recommendedName>
</protein>
<dbReference type="Proteomes" id="UP000243081">
    <property type="component" value="Unassembled WGS sequence"/>
</dbReference>
<keyword evidence="11" id="KW-1185">Reference proteome</keyword>
<feature type="transmembrane region" description="Helical" evidence="8">
    <location>
        <begin position="56"/>
        <end position="82"/>
    </location>
</feature>
<dbReference type="EC" id="3.6.1.29" evidence="7"/>
<feature type="transmembrane region" description="Helical" evidence="8">
    <location>
        <begin position="169"/>
        <end position="193"/>
    </location>
</feature>
<dbReference type="InterPro" id="IPR036265">
    <property type="entry name" value="HIT-like_sf"/>
</dbReference>
<keyword evidence="1 7" id="KW-0547">Nucleotide-binding</keyword>
<dbReference type="PROSITE" id="PS00892">
    <property type="entry name" value="HIT_1"/>
    <property type="match status" value="1"/>
</dbReference>
<feature type="binding site" evidence="4">
    <location>
        <position position="294"/>
    </location>
    <ligand>
        <name>substrate</name>
    </ligand>
</feature>
<comment type="caution">
    <text evidence="10">The sequence shown here is derived from an EMBL/GenBank/DDBJ whole genome shotgun (WGS) entry which is preliminary data.</text>
</comment>
<evidence type="ECO:0000313" key="11">
    <source>
        <dbReference type="Proteomes" id="UP000243081"/>
    </source>
</evidence>
<feature type="binding site" evidence="4">
    <location>
        <position position="357"/>
    </location>
    <ligand>
        <name>substrate</name>
    </ligand>
</feature>
<keyword evidence="8" id="KW-1133">Transmembrane helix</keyword>
<dbReference type="OrthoDB" id="680339at2759"/>
<feature type="non-terminal residue" evidence="10">
    <location>
        <position position="1"/>
    </location>
</feature>
<evidence type="ECO:0000256" key="3">
    <source>
        <dbReference type="PIRSR" id="PIRSR639383-1"/>
    </source>
</evidence>
<name>A0A179IFQ6_CORDF</name>
<dbReference type="InterPro" id="IPR019808">
    <property type="entry name" value="Histidine_triad_CS"/>
</dbReference>
<evidence type="ECO:0000259" key="9">
    <source>
        <dbReference type="PROSITE" id="PS51084"/>
    </source>
</evidence>
<dbReference type="PANTHER" id="PTHR46243:SF1">
    <property type="entry name" value="BIS(5'-ADENOSYL)-TRIPHOSPHATASE"/>
    <property type="match status" value="1"/>
</dbReference>
<gene>
    <name evidence="10" type="ORF">LLEC1_07092</name>
</gene>
<feature type="site" description="Important for induction of apoptosis" evidence="5">
    <location>
        <position position="391"/>
    </location>
</feature>
<proteinExistence type="predicted"/>
<feature type="binding site" evidence="4">
    <location>
        <position position="372"/>
    </location>
    <ligand>
        <name>substrate</name>
    </ligand>
</feature>
<feature type="domain" description="HIT" evidence="9">
    <location>
        <begin position="267"/>
        <end position="383"/>
    </location>
</feature>
<dbReference type="SUPFAM" id="SSF54197">
    <property type="entry name" value="HIT-like"/>
    <property type="match status" value="1"/>
</dbReference>
<feature type="binding site" evidence="4">
    <location>
        <begin position="363"/>
        <end position="366"/>
    </location>
    <ligand>
        <name>substrate</name>
    </ligand>
</feature>
<evidence type="ECO:0000313" key="10">
    <source>
        <dbReference type="EMBL" id="OAR01466.1"/>
    </source>
</evidence>
<dbReference type="Gene3D" id="1.20.1250.20">
    <property type="entry name" value="MFS general substrate transporter like domains"/>
    <property type="match status" value="1"/>
</dbReference>
<dbReference type="FunFam" id="3.30.428.10:FF:000011">
    <property type="entry name" value="Fragile histidine triad"/>
    <property type="match status" value="1"/>
</dbReference>
<evidence type="ECO:0000256" key="6">
    <source>
        <dbReference type="PROSITE-ProRule" id="PRU00464"/>
    </source>
</evidence>
<dbReference type="GO" id="GO:0047710">
    <property type="term" value="F:bis(5'-adenosyl)-triphosphatase activity"/>
    <property type="evidence" value="ECO:0007669"/>
    <property type="project" value="UniProtKB-UniRule"/>
</dbReference>
<dbReference type="PROSITE" id="PS51084">
    <property type="entry name" value="HIT_2"/>
    <property type="match status" value="1"/>
</dbReference>
<feature type="transmembrane region" description="Helical" evidence="8">
    <location>
        <begin position="199"/>
        <end position="221"/>
    </location>
</feature>
<evidence type="ECO:0000256" key="8">
    <source>
        <dbReference type="SAM" id="Phobius"/>
    </source>
</evidence>
<dbReference type="GO" id="GO:0000166">
    <property type="term" value="F:nucleotide binding"/>
    <property type="evidence" value="ECO:0007669"/>
    <property type="project" value="UniProtKB-KW"/>
</dbReference>
<evidence type="ECO:0000256" key="7">
    <source>
        <dbReference type="RuleBase" id="RU366076"/>
    </source>
</evidence>
<evidence type="ECO:0000256" key="4">
    <source>
        <dbReference type="PIRSR" id="PIRSR639383-2"/>
    </source>
</evidence>
<reference evidence="10 11" key="1">
    <citation type="submission" date="2016-03" db="EMBL/GenBank/DDBJ databases">
        <title>Fine-scale spatial genetic structure of a fungal parasite of coffee scale insects.</title>
        <authorList>
            <person name="Jackson D."/>
            <person name="Zemenick K.A."/>
            <person name="Malloure B."/>
            <person name="Quandt C.A."/>
            <person name="James T.Y."/>
        </authorList>
    </citation>
    <scope>NUCLEOTIDE SEQUENCE [LARGE SCALE GENOMIC DNA]</scope>
    <source>
        <strain evidence="10 11">UM487</strain>
    </source>
</reference>
<feature type="short sequence motif" description="Histidine triad motif" evidence="6">
    <location>
        <begin position="368"/>
        <end position="372"/>
    </location>
</feature>
<dbReference type="InterPro" id="IPR036259">
    <property type="entry name" value="MFS_trans_sf"/>
</dbReference>
<comment type="cofactor">
    <cofactor evidence="7">
        <name>Mn(2+)</name>
        <dbReference type="ChEBI" id="CHEBI:29035"/>
    </cofactor>
</comment>